<comment type="function">
    <text evidence="11">Involved in protein export. Acts as a chaperone by maintaining the newly synthesized protein in an open conformation. Functions as a peptidyl-prolyl cis-trans isomerase.</text>
</comment>
<evidence type="ECO:0000256" key="5">
    <source>
        <dbReference type="ARBA" id="ARBA00022618"/>
    </source>
</evidence>
<gene>
    <name evidence="11" type="primary">tig</name>
    <name evidence="15" type="ORF">GSF12_00900</name>
</gene>
<evidence type="ECO:0000256" key="1">
    <source>
        <dbReference type="ARBA" id="ARBA00000971"/>
    </source>
</evidence>
<evidence type="ECO:0000256" key="2">
    <source>
        <dbReference type="ARBA" id="ARBA00005464"/>
    </source>
</evidence>
<dbReference type="HAMAP" id="MF_00303">
    <property type="entry name" value="Trigger_factor_Tig"/>
    <property type="match status" value="1"/>
</dbReference>
<dbReference type="PIRSF" id="PIRSF003095">
    <property type="entry name" value="Trigger_factor"/>
    <property type="match status" value="1"/>
</dbReference>
<evidence type="ECO:0000256" key="6">
    <source>
        <dbReference type="ARBA" id="ARBA00023110"/>
    </source>
</evidence>
<dbReference type="GO" id="GO:0051083">
    <property type="term" value="P:'de novo' cotranslational protein folding"/>
    <property type="evidence" value="ECO:0007669"/>
    <property type="project" value="TreeGrafter"/>
</dbReference>
<dbReference type="GO" id="GO:0044183">
    <property type="term" value="F:protein folding chaperone"/>
    <property type="evidence" value="ECO:0007669"/>
    <property type="project" value="TreeGrafter"/>
</dbReference>
<evidence type="ECO:0000256" key="9">
    <source>
        <dbReference type="ARBA" id="ARBA00023306"/>
    </source>
</evidence>
<dbReference type="SUPFAM" id="SSF109998">
    <property type="entry name" value="Triger factor/SurA peptide-binding domain-like"/>
    <property type="match status" value="1"/>
</dbReference>
<dbReference type="InterPro" id="IPR008880">
    <property type="entry name" value="Trigger_fac_C"/>
</dbReference>
<dbReference type="SUPFAM" id="SSF54534">
    <property type="entry name" value="FKBP-like"/>
    <property type="match status" value="1"/>
</dbReference>
<dbReference type="AlphaFoldDB" id="A0A6P1KAU9"/>
<dbReference type="NCBIfam" id="TIGR00115">
    <property type="entry name" value="tig"/>
    <property type="match status" value="1"/>
</dbReference>
<name>A0A6P1KAU9_FAUOS</name>
<keyword evidence="8 11" id="KW-0413">Isomerase</keyword>
<dbReference type="EMBL" id="CP047226">
    <property type="protein sequence ID" value="QHG08596.1"/>
    <property type="molecule type" value="Genomic_DNA"/>
</dbReference>
<comment type="similarity">
    <text evidence="2 11 13">Belongs to the FKBP-type PPIase family. Tig subfamily.</text>
</comment>
<dbReference type="Gene3D" id="3.10.50.40">
    <property type="match status" value="1"/>
</dbReference>
<keyword evidence="5 11" id="KW-0132">Cell division</keyword>
<keyword evidence="6 11" id="KW-0697">Rotamase</keyword>
<keyword evidence="9 11" id="KW-0131">Cell cycle</keyword>
<comment type="subcellular location">
    <subcellularLocation>
        <location evidence="11">Cytoplasm</location>
    </subcellularLocation>
    <text evidence="11">About half TF is bound to the ribosome near the polypeptide exit tunnel while the other half is free in the cytoplasm.</text>
</comment>
<dbReference type="GO" id="GO:0051301">
    <property type="term" value="P:cell division"/>
    <property type="evidence" value="ECO:0007669"/>
    <property type="project" value="UniProtKB-KW"/>
</dbReference>
<dbReference type="SUPFAM" id="SSF102735">
    <property type="entry name" value="Trigger factor ribosome-binding domain"/>
    <property type="match status" value="1"/>
</dbReference>
<dbReference type="GO" id="GO:0003755">
    <property type="term" value="F:peptidyl-prolyl cis-trans isomerase activity"/>
    <property type="evidence" value="ECO:0007669"/>
    <property type="project" value="UniProtKB-UniRule"/>
</dbReference>
<dbReference type="InterPro" id="IPR046357">
    <property type="entry name" value="PPIase_dom_sf"/>
</dbReference>
<dbReference type="GO" id="GO:0043022">
    <property type="term" value="F:ribosome binding"/>
    <property type="evidence" value="ECO:0007669"/>
    <property type="project" value="TreeGrafter"/>
</dbReference>
<comment type="domain">
    <text evidence="11">Consists of 3 domains; the N-terminus binds the ribosome, the middle domain has PPIase activity, while the C-terminus has intrinsic chaperone activity on its own.</text>
</comment>
<accession>A0A6P1KAU9</accession>
<proteinExistence type="inferred from homology"/>
<evidence type="ECO:0000256" key="7">
    <source>
        <dbReference type="ARBA" id="ARBA00023186"/>
    </source>
</evidence>
<organism evidence="15">
    <name type="scientific">Faucicola osloensis</name>
    <name type="common">Moraxella osloensis</name>
    <dbReference type="NCBI Taxonomy" id="34062"/>
    <lineage>
        <taxon>Bacteria</taxon>
        <taxon>Pseudomonadati</taxon>
        <taxon>Pseudomonadota</taxon>
        <taxon>Gammaproteobacteria</taxon>
        <taxon>Moraxellales</taxon>
        <taxon>Moraxellaceae</taxon>
        <taxon>Faucicola</taxon>
    </lineage>
</organism>
<evidence type="ECO:0000256" key="8">
    <source>
        <dbReference type="ARBA" id="ARBA00023235"/>
    </source>
</evidence>
<dbReference type="Pfam" id="PF05697">
    <property type="entry name" value="Trigger_N"/>
    <property type="match status" value="1"/>
</dbReference>
<keyword evidence="11" id="KW-0963">Cytoplasm</keyword>
<dbReference type="InterPro" id="IPR037041">
    <property type="entry name" value="Trigger_fac_C_sf"/>
</dbReference>
<dbReference type="Gene3D" id="3.30.70.1050">
    <property type="entry name" value="Trigger factor ribosome-binding domain"/>
    <property type="match status" value="1"/>
</dbReference>
<dbReference type="PANTHER" id="PTHR30560">
    <property type="entry name" value="TRIGGER FACTOR CHAPERONE AND PEPTIDYL-PROLYL CIS/TRANS ISOMERASE"/>
    <property type="match status" value="1"/>
</dbReference>
<evidence type="ECO:0000256" key="11">
    <source>
        <dbReference type="HAMAP-Rule" id="MF_00303"/>
    </source>
</evidence>
<dbReference type="InterPro" id="IPR005215">
    <property type="entry name" value="Trig_fac"/>
</dbReference>
<dbReference type="InterPro" id="IPR008881">
    <property type="entry name" value="Trigger_fac_ribosome-bd_bac"/>
</dbReference>
<dbReference type="InterPro" id="IPR001179">
    <property type="entry name" value="PPIase_FKBP_dom"/>
</dbReference>
<feature type="domain" description="PPIase FKBP-type" evidence="14">
    <location>
        <begin position="173"/>
        <end position="261"/>
    </location>
</feature>
<evidence type="ECO:0000256" key="13">
    <source>
        <dbReference type="RuleBase" id="RU003914"/>
    </source>
</evidence>
<protein>
    <recommendedName>
        <fullName evidence="4 11">Trigger factor</fullName>
        <shortName evidence="11">TF</shortName>
        <ecNumber evidence="3 11">5.2.1.8</ecNumber>
    </recommendedName>
    <alternativeName>
        <fullName evidence="10 11">PPIase</fullName>
    </alternativeName>
</protein>
<sequence>MSNSNVSDSTVTNLEVTTNKKSNLETQLTVKVPVSTIQGRVEKRINQVAKTAKIDGFRKGKVPVSHIRAQYGAGIQQEVINDVIRDTVFDAIRQENIRAVGMPNIDDVKLENDFLVYQATVEVFPEVEVQGLSDIEVERQVANVGDADVDTMIENLQKQRQTYVAKDDAAAEGDQVKFDFEGSIDGEKFEGGSAQDFSLVLGSGRMIPGFEDGIKGMKAGEEKTIDVTFPEDYQAENLQGKQAQFKINVKSVEQSQLPELNDEFLEAFGVTEGGLDKLKADVRKNMEREVKSAARNQVKEAAFNALLEKNEIDVPASMLEQEIDRQRSMMLNRFAQQFGADPKTFNKDMLPNELFEEQALRAARLGIIVSSLIESNKLEVDQERVTTYINEMAENYEDPNEVIDYYTNNAQERANIEAVVLEDQVVDHILSQGKVTDTEVSYQDLLASQQQQAMM</sequence>
<dbReference type="Pfam" id="PF05698">
    <property type="entry name" value="Trigger_C"/>
    <property type="match status" value="1"/>
</dbReference>
<dbReference type="PANTHER" id="PTHR30560:SF3">
    <property type="entry name" value="TRIGGER FACTOR-LIKE PROTEIN TIG, CHLOROPLASTIC"/>
    <property type="match status" value="1"/>
</dbReference>
<evidence type="ECO:0000256" key="4">
    <source>
        <dbReference type="ARBA" id="ARBA00016902"/>
    </source>
</evidence>
<dbReference type="Pfam" id="PF00254">
    <property type="entry name" value="FKBP_C"/>
    <property type="match status" value="1"/>
</dbReference>
<keyword evidence="7 11" id="KW-0143">Chaperone</keyword>
<dbReference type="FunFam" id="3.10.50.40:FF:000001">
    <property type="entry name" value="Trigger factor"/>
    <property type="match status" value="1"/>
</dbReference>
<evidence type="ECO:0000259" key="14">
    <source>
        <dbReference type="PROSITE" id="PS50059"/>
    </source>
</evidence>
<dbReference type="GO" id="GO:0015031">
    <property type="term" value="P:protein transport"/>
    <property type="evidence" value="ECO:0007669"/>
    <property type="project" value="UniProtKB-UniRule"/>
</dbReference>
<dbReference type="GO" id="GO:0043335">
    <property type="term" value="P:protein unfolding"/>
    <property type="evidence" value="ECO:0007669"/>
    <property type="project" value="TreeGrafter"/>
</dbReference>
<evidence type="ECO:0000256" key="3">
    <source>
        <dbReference type="ARBA" id="ARBA00013194"/>
    </source>
</evidence>
<evidence type="ECO:0000256" key="10">
    <source>
        <dbReference type="ARBA" id="ARBA00029986"/>
    </source>
</evidence>
<comment type="catalytic activity">
    <reaction evidence="1 11 12">
        <text>[protein]-peptidylproline (omega=180) = [protein]-peptidylproline (omega=0)</text>
        <dbReference type="Rhea" id="RHEA:16237"/>
        <dbReference type="Rhea" id="RHEA-COMP:10747"/>
        <dbReference type="Rhea" id="RHEA-COMP:10748"/>
        <dbReference type="ChEBI" id="CHEBI:83833"/>
        <dbReference type="ChEBI" id="CHEBI:83834"/>
        <dbReference type="EC" id="5.2.1.8"/>
    </reaction>
</comment>
<reference evidence="15" key="1">
    <citation type="journal article" date="2020" name="Microbiol. Resour. Announc.">
        <title>Complete Genome Sequence of Moraxella osloensis Strain YV1, Isolated from an Australian Wastewater Treatment Plant.</title>
        <authorList>
            <person name="Batinovic S."/>
            <person name="Rice D.T.F."/>
            <person name="Seviour R.J."/>
            <person name="Petrovski S."/>
        </authorList>
    </citation>
    <scope>NUCLEOTIDE SEQUENCE</scope>
    <source>
        <strain evidence="15">YV1</strain>
    </source>
</reference>
<evidence type="ECO:0000256" key="12">
    <source>
        <dbReference type="PROSITE-ProRule" id="PRU00277"/>
    </source>
</evidence>
<dbReference type="EC" id="5.2.1.8" evidence="3 11"/>
<dbReference type="InterPro" id="IPR036611">
    <property type="entry name" value="Trigger_fac_ribosome-bd_sf"/>
</dbReference>
<dbReference type="GO" id="GO:0005737">
    <property type="term" value="C:cytoplasm"/>
    <property type="evidence" value="ECO:0007669"/>
    <property type="project" value="UniProtKB-SubCell"/>
</dbReference>
<dbReference type="PROSITE" id="PS50059">
    <property type="entry name" value="FKBP_PPIASE"/>
    <property type="match status" value="1"/>
</dbReference>
<dbReference type="InterPro" id="IPR027304">
    <property type="entry name" value="Trigger_fact/SurA_dom_sf"/>
</dbReference>
<evidence type="ECO:0000313" key="15">
    <source>
        <dbReference type="EMBL" id="QHG08596.1"/>
    </source>
</evidence>
<dbReference type="Gene3D" id="1.10.3120.10">
    <property type="entry name" value="Trigger factor, C-terminal domain"/>
    <property type="match status" value="1"/>
</dbReference>